<keyword evidence="3 6" id="KW-0812">Transmembrane</keyword>
<keyword evidence="5 6" id="KW-0472">Membrane</keyword>
<comment type="subcellular location">
    <subcellularLocation>
        <location evidence="1">Membrane</location>
        <topology evidence="1">Single-pass membrane protein</topology>
    </subcellularLocation>
</comment>
<dbReference type="RefSeq" id="WP_319837556.1">
    <property type="nucleotide sequence ID" value="NZ_CP137624.1"/>
</dbReference>
<evidence type="ECO:0000256" key="5">
    <source>
        <dbReference type="ARBA" id="ARBA00023136"/>
    </source>
</evidence>
<reference evidence="7 8" key="1">
    <citation type="submission" date="2023-09" db="EMBL/GenBank/DDBJ databases">
        <authorList>
            <person name="Page C.A."/>
            <person name="Perez-Diaz I.M."/>
        </authorList>
    </citation>
    <scope>NUCLEOTIDE SEQUENCE [LARGE SCALE GENOMIC DNA]</scope>
    <source>
        <strain evidence="7 8">Ll15</strain>
    </source>
</reference>
<dbReference type="PANTHER" id="PTHR34478">
    <property type="entry name" value="PROTEIN LEMA"/>
    <property type="match status" value="1"/>
</dbReference>
<evidence type="ECO:0000256" key="6">
    <source>
        <dbReference type="SAM" id="Phobius"/>
    </source>
</evidence>
<keyword evidence="8" id="KW-1185">Reference proteome</keyword>
<proteinExistence type="inferred from homology"/>
<dbReference type="Proteomes" id="UP001322664">
    <property type="component" value="Chromosome"/>
</dbReference>
<keyword evidence="4 6" id="KW-1133">Transmembrane helix</keyword>
<dbReference type="InterPro" id="IPR007156">
    <property type="entry name" value="MamQ_LemA"/>
</dbReference>
<evidence type="ECO:0000256" key="4">
    <source>
        <dbReference type="ARBA" id="ARBA00022989"/>
    </source>
</evidence>
<feature type="transmembrane region" description="Helical" evidence="6">
    <location>
        <begin position="6"/>
        <end position="23"/>
    </location>
</feature>
<evidence type="ECO:0000256" key="3">
    <source>
        <dbReference type="ARBA" id="ARBA00022692"/>
    </source>
</evidence>
<evidence type="ECO:0000313" key="7">
    <source>
        <dbReference type="EMBL" id="WPK12896.1"/>
    </source>
</evidence>
<comment type="similarity">
    <text evidence="2">Belongs to the LemA family.</text>
</comment>
<evidence type="ECO:0000313" key="8">
    <source>
        <dbReference type="Proteomes" id="UP001322664"/>
    </source>
</evidence>
<dbReference type="PANTHER" id="PTHR34478:SF2">
    <property type="entry name" value="MEMBRANE PROTEIN"/>
    <property type="match status" value="1"/>
</dbReference>
<evidence type="ECO:0000256" key="2">
    <source>
        <dbReference type="ARBA" id="ARBA00008854"/>
    </source>
</evidence>
<organism evidence="7 8">
    <name type="scientific">Lysinibacillus louembei</name>
    <dbReference type="NCBI Taxonomy" id="1470088"/>
    <lineage>
        <taxon>Bacteria</taxon>
        <taxon>Bacillati</taxon>
        <taxon>Bacillota</taxon>
        <taxon>Bacilli</taxon>
        <taxon>Bacillales</taxon>
        <taxon>Bacillaceae</taxon>
        <taxon>Lysinibacillus</taxon>
    </lineage>
</organism>
<sequence length="189" mass="21084">MKGNKVILIVVGIVLLAIGWFVIKYNGFVQKEEAMESSWAQIDNQLQRRFDLIPNLIEATKGYMAHEEQIFTHLADARAKYGDAATVEEQAAASDELTSALGRLLVIVESYPDLKANQQFTQLMDELAGTENRLAVARQDYNNAVQSFNSEIRTFPSSMIAGMFGFERKSYFEVDGDTSQVPTVDFGGE</sequence>
<accession>A0ABZ0S023</accession>
<gene>
    <name evidence="7" type="ORF">R6U77_04185</name>
</gene>
<evidence type="ECO:0000256" key="1">
    <source>
        <dbReference type="ARBA" id="ARBA00004167"/>
    </source>
</evidence>
<dbReference type="EMBL" id="CP137624">
    <property type="protein sequence ID" value="WPK12896.1"/>
    <property type="molecule type" value="Genomic_DNA"/>
</dbReference>
<name>A0ABZ0S023_9BACI</name>
<dbReference type="Pfam" id="PF04011">
    <property type="entry name" value="LemA"/>
    <property type="match status" value="1"/>
</dbReference>
<protein>
    <submittedName>
        <fullName evidence="7">LemA family protein</fullName>
    </submittedName>
</protein>
<dbReference type="InterPro" id="IPR023353">
    <property type="entry name" value="LemA-like_dom_sf"/>
</dbReference>
<dbReference type="SUPFAM" id="SSF140478">
    <property type="entry name" value="LemA-like"/>
    <property type="match status" value="1"/>
</dbReference>
<dbReference type="Gene3D" id="1.20.1440.20">
    <property type="entry name" value="LemA-like domain"/>
    <property type="match status" value="1"/>
</dbReference>